<dbReference type="InterPro" id="IPR009030">
    <property type="entry name" value="Growth_fac_rcpt_cys_sf"/>
</dbReference>
<evidence type="ECO:0000313" key="14">
    <source>
        <dbReference type="Proteomes" id="UP000276776"/>
    </source>
</evidence>
<feature type="domain" description="EGF-like" evidence="11">
    <location>
        <begin position="2295"/>
        <end position="2336"/>
    </location>
</feature>
<feature type="domain" description="EGF-like" evidence="11">
    <location>
        <begin position="128"/>
        <end position="166"/>
    </location>
</feature>
<dbReference type="SMART" id="SM00241">
    <property type="entry name" value="ZP"/>
    <property type="match status" value="1"/>
</dbReference>
<keyword evidence="3" id="KW-0677">Repeat</keyword>
<evidence type="ECO:0000256" key="6">
    <source>
        <dbReference type="ARBA" id="ARBA00023180"/>
    </source>
</evidence>
<feature type="domain" description="EGF-like" evidence="11">
    <location>
        <begin position="254"/>
        <end position="294"/>
    </location>
</feature>
<keyword evidence="9" id="KW-1133">Transmembrane helix</keyword>
<feature type="domain" description="EGF-like" evidence="11">
    <location>
        <begin position="91"/>
        <end position="125"/>
    </location>
</feature>
<dbReference type="PROSITE" id="PS01186">
    <property type="entry name" value="EGF_2"/>
    <property type="match status" value="15"/>
</dbReference>
<dbReference type="WBParaSite" id="TCLT_0000028801-mRNA-1">
    <property type="protein sequence ID" value="TCLT_0000028801-mRNA-1"/>
    <property type="gene ID" value="TCLT_0000028801"/>
</dbReference>
<dbReference type="InterPro" id="IPR024731">
    <property type="entry name" value="NELL2-like_EGF"/>
</dbReference>
<dbReference type="InterPro" id="IPR001507">
    <property type="entry name" value="ZP_dom"/>
</dbReference>
<feature type="compositionally biased region" description="Polar residues" evidence="8">
    <location>
        <begin position="719"/>
        <end position="728"/>
    </location>
</feature>
<feature type="compositionally biased region" description="Polar residues" evidence="8">
    <location>
        <begin position="1902"/>
        <end position="1925"/>
    </location>
</feature>
<feature type="compositionally biased region" description="Basic and acidic residues" evidence="8">
    <location>
        <begin position="2153"/>
        <end position="2165"/>
    </location>
</feature>
<evidence type="ECO:0000259" key="12">
    <source>
        <dbReference type="PROSITE" id="PS51034"/>
    </source>
</evidence>
<dbReference type="OMA" id="CTEGFQP"/>
<proteinExistence type="predicted"/>
<feature type="domain" description="ZP" evidence="12">
    <location>
        <begin position="3216"/>
        <end position="3455"/>
    </location>
</feature>
<evidence type="ECO:0000313" key="13">
    <source>
        <dbReference type="EMBL" id="VDM95202.1"/>
    </source>
</evidence>
<dbReference type="InterPro" id="IPR000742">
    <property type="entry name" value="EGF"/>
</dbReference>
<dbReference type="FunFam" id="2.10.25.10:FF:000038">
    <property type="entry name" value="Fibrillin 2"/>
    <property type="match status" value="8"/>
</dbReference>
<keyword evidence="14" id="KW-1185">Reference proteome</keyword>
<dbReference type="PROSITE" id="PS00022">
    <property type="entry name" value="EGF_1"/>
    <property type="match status" value="1"/>
</dbReference>
<dbReference type="InterPro" id="IPR056953">
    <property type="entry name" value="CUT_N"/>
</dbReference>
<keyword evidence="9" id="KW-0812">Transmembrane</keyword>
<dbReference type="PANTHER" id="PTHR24039">
    <property type="entry name" value="FIBRILLIN-RELATED"/>
    <property type="match status" value="1"/>
</dbReference>
<dbReference type="SMART" id="SM00179">
    <property type="entry name" value="EGF_CA"/>
    <property type="match status" value="16"/>
</dbReference>
<dbReference type="CDD" id="cd00054">
    <property type="entry name" value="EGF_CA"/>
    <property type="match status" value="11"/>
</dbReference>
<accession>A0A0N5CJS1</accession>
<dbReference type="Pfam" id="PF07645">
    <property type="entry name" value="EGF_CA"/>
    <property type="match status" value="6"/>
</dbReference>
<reference evidence="15" key="1">
    <citation type="submission" date="2016-04" db="UniProtKB">
        <authorList>
            <consortium name="WormBaseParasite"/>
        </authorList>
    </citation>
    <scope>IDENTIFICATION</scope>
</reference>
<feature type="domain" description="EGF-like" evidence="11">
    <location>
        <begin position="2385"/>
        <end position="2424"/>
    </location>
</feature>
<dbReference type="GO" id="GO:0005509">
    <property type="term" value="F:calcium ion binding"/>
    <property type="evidence" value="ECO:0007669"/>
    <property type="project" value="InterPro"/>
</dbReference>
<feature type="domain" description="EGF-like" evidence="11">
    <location>
        <begin position="2253"/>
        <end position="2291"/>
    </location>
</feature>
<feature type="region of interest" description="Disordered" evidence="8">
    <location>
        <begin position="2152"/>
        <end position="2185"/>
    </location>
</feature>
<dbReference type="Pfam" id="PF25057">
    <property type="entry name" value="CUT_N"/>
    <property type="match status" value="1"/>
</dbReference>
<dbReference type="Proteomes" id="UP000276776">
    <property type="component" value="Unassembled WGS sequence"/>
</dbReference>
<dbReference type="InterPro" id="IPR000152">
    <property type="entry name" value="EGF-type_Asp/Asn_hydroxyl_site"/>
</dbReference>
<dbReference type="PANTHER" id="PTHR24039:SF28">
    <property type="entry name" value="EGF-LIKE DOMAIN-CONTAINING PROTEIN"/>
    <property type="match status" value="1"/>
</dbReference>
<feature type="compositionally biased region" description="Polar residues" evidence="8">
    <location>
        <begin position="1160"/>
        <end position="1181"/>
    </location>
</feature>
<feature type="disulfide bond" evidence="7">
    <location>
        <begin position="94"/>
        <end position="104"/>
    </location>
</feature>
<feature type="domain" description="EGF-like" evidence="11">
    <location>
        <begin position="167"/>
        <end position="210"/>
    </location>
</feature>
<organism evidence="15">
    <name type="scientific">Thelazia callipaeda</name>
    <name type="common">Oriental eyeworm</name>
    <name type="synonym">Parasitic nematode</name>
    <dbReference type="NCBI Taxonomy" id="103827"/>
    <lineage>
        <taxon>Eukaryota</taxon>
        <taxon>Metazoa</taxon>
        <taxon>Ecdysozoa</taxon>
        <taxon>Nematoda</taxon>
        <taxon>Chromadorea</taxon>
        <taxon>Rhabditida</taxon>
        <taxon>Spirurina</taxon>
        <taxon>Spiruromorpha</taxon>
        <taxon>Thelazioidea</taxon>
        <taxon>Thelaziidae</taxon>
        <taxon>Thelazia</taxon>
    </lineage>
</organism>
<dbReference type="PROSITE" id="PS00010">
    <property type="entry name" value="ASX_HYDROXYL"/>
    <property type="match status" value="9"/>
</dbReference>
<keyword evidence="9" id="KW-0472">Membrane</keyword>
<dbReference type="STRING" id="103827.A0A0N5CJS1"/>
<evidence type="ECO:0000256" key="8">
    <source>
        <dbReference type="SAM" id="MobiDB-lite"/>
    </source>
</evidence>
<keyword evidence="6" id="KW-0325">Glycoprotein</keyword>
<evidence type="ECO:0000256" key="9">
    <source>
        <dbReference type="SAM" id="Phobius"/>
    </source>
</evidence>
<feature type="domain" description="EGF-like" evidence="11">
    <location>
        <begin position="2425"/>
        <end position="2464"/>
    </location>
</feature>
<dbReference type="Gene3D" id="2.10.25.10">
    <property type="entry name" value="Laminin"/>
    <property type="match status" value="15"/>
</dbReference>
<evidence type="ECO:0000256" key="4">
    <source>
        <dbReference type="ARBA" id="ARBA00022837"/>
    </source>
</evidence>
<feature type="transmembrane region" description="Helical" evidence="9">
    <location>
        <begin position="3537"/>
        <end position="3558"/>
    </location>
</feature>
<dbReference type="Pfam" id="PF12947">
    <property type="entry name" value="EGF_3"/>
    <property type="match status" value="5"/>
</dbReference>
<dbReference type="PROSITE" id="PS01187">
    <property type="entry name" value="EGF_CA"/>
    <property type="match status" value="5"/>
</dbReference>
<feature type="domain" description="EGF-like" evidence="11">
    <location>
        <begin position="3165"/>
        <end position="3205"/>
    </location>
</feature>
<comment type="caution">
    <text evidence="7">Lacks conserved residue(s) required for the propagation of feature annotation.</text>
</comment>
<protein>
    <submittedName>
        <fullName evidence="15">EGF-like domain-containing protein</fullName>
    </submittedName>
</protein>
<keyword evidence="4" id="KW-0106">Calcium</keyword>
<feature type="domain" description="EGF-like" evidence="11">
    <location>
        <begin position="314"/>
        <end position="352"/>
    </location>
</feature>
<dbReference type="PROSITE" id="PS50026">
    <property type="entry name" value="EGF_3"/>
    <property type="match status" value="14"/>
</dbReference>
<evidence type="ECO:0000313" key="15">
    <source>
        <dbReference type="WBParaSite" id="TCLT_0000028801-mRNA-1"/>
    </source>
</evidence>
<feature type="signal peptide" evidence="10">
    <location>
        <begin position="1"/>
        <end position="24"/>
    </location>
</feature>
<feature type="compositionally biased region" description="Polar residues" evidence="8">
    <location>
        <begin position="1882"/>
        <end position="1891"/>
    </location>
</feature>
<feature type="region of interest" description="Disordered" evidence="8">
    <location>
        <begin position="981"/>
        <end position="1002"/>
    </location>
</feature>
<dbReference type="SUPFAM" id="SSF57196">
    <property type="entry name" value="EGF/Laminin"/>
    <property type="match status" value="6"/>
</dbReference>
<feature type="region of interest" description="Disordered" evidence="8">
    <location>
        <begin position="1141"/>
        <end position="1181"/>
    </location>
</feature>
<feature type="compositionally biased region" description="Basic and acidic residues" evidence="8">
    <location>
        <begin position="707"/>
        <end position="718"/>
    </location>
</feature>
<dbReference type="InterPro" id="IPR001881">
    <property type="entry name" value="EGF-like_Ca-bd_dom"/>
</dbReference>
<dbReference type="InterPro" id="IPR018097">
    <property type="entry name" value="EGF_Ca-bd_CS"/>
</dbReference>
<dbReference type="FunFam" id="2.10.25.10:FF:000506">
    <property type="entry name" value="Adhesion G protein-coupled receptor E1"/>
    <property type="match status" value="1"/>
</dbReference>
<evidence type="ECO:0000256" key="10">
    <source>
        <dbReference type="SAM" id="SignalP"/>
    </source>
</evidence>
<feature type="domain" description="EGF-like" evidence="11">
    <location>
        <begin position="2644"/>
        <end position="2686"/>
    </location>
</feature>
<reference evidence="13 14" key="2">
    <citation type="submission" date="2018-11" db="EMBL/GenBank/DDBJ databases">
        <authorList>
            <consortium name="Pathogen Informatics"/>
        </authorList>
    </citation>
    <scope>NUCLEOTIDE SEQUENCE [LARGE SCALE GENOMIC DNA]</scope>
</reference>
<dbReference type="SMART" id="SM00181">
    <property type="entry name" value="EGF"/>
    <property type="match status" value="29"/>
</dbReference>
<dbReference type="SUPFAM" id="SSF57184">
    <property type="entry name" value="Growth factor receptor domain"/>
    <property type="match status" value="3"/>
</dbReference>
<keyword evidence="2 10" id="KW-0732">Signal</keyword>
<feature type="domain" description="EGF-like" evidence="11">
    <location>
        <begin position="2558"/>
        <end position="2598"/>
    </location>
</feature>
<evidence type="ECO:0000256" key="2">
    <source>
        <dbReference type="ARBA" id="ARBA00022729"/>
    </source>
</evidence>
<dbReference type="PROSITE" id="PS51034">
    <property type="entry name" value="ZP_2"/>
    <property type="match status" value="1"/>
</dbReference>
<feature type="region of interest" description="Disordered" evidence="8">
    <location>
        <begin position="2788"/>
        <end position="2808"/>
    </location>
</feature>
<feature type="domain" description="EGF-like" evidence="11">
    <location>
        <begin position="3035"/>
        <end position="3073"/>
    </location>
</feature>
<name>A0A0N5CJS1_THECL</name>
<feature type="disulfide bond" evidence="7">
    <location>
        <begin position="115"/>
        <end position="124"/>
    </location>
</feature>
<keyword evidence="1 7" id="KW-0245">EGF-like domain</keyword>
<feature type="domain" description="EGF-like" evidence="11">
    <location>
        <begin position="2516"/>
        <end position="2557"/>
    </location>
</feature>
<feature type="compositionally biased region" description="Acidic residues" evidence="8">
    <location>
        <begin position="735"/>
        <end position="745"/>
    </location>
</feature>
<feature type="compositionally biased region" description="Polar residues" evidence="8">
    <location>
        <begin position="751"/>
        <end position="767"/>
    </location>
</feature>
<feature type="chain" id="PRO_5043126248" evidence="10">
    <location>
        <begin position="25"/>
        <end position="3590"/>
    </location>
</feature>
<gene>
    <name evidence="13" type="ORF">TCLT_LOCUS289</name>
</gene>
<evidence type="ECO:0000259" key="11">
    <source>
        <dbReference type="PROSITE" id="PS50026"/>
    </source>
</evidence>
<feature type="compositionally biased region" description="Polar residues" evidence="8">
    <location>
        <begin position="2166"/>
        <end position="2185"/>
    </location>
</feature>
<dbReference type="EMBL" id="UYYF01000018">
    <property type="protein sequence ID" value="VDM95202.1"/>
    <property type="molecule type" value="Genomic_DNA"/>
</dbReference>
<dbReference type="Gene3D" id="2.90.20.10">
    <property type="entry name" value="Plasmodium vivax P25 domain"/>
    <property type="match status" value="1"/>
</dbReference>
<dbReference type="InterPro" id="IPR049883">
    <property type="entry name" value="NOTCH1_EGF-like"/>
</dbReference>
<dbReference type="OrthoDB" id="5912995at2759"/>
<sequence>MLDKRTFLLFFVLHFGIMLRPLAAVTKSFVNSSMPDMRPTFVVNFDTGTVICQHSTKSDDLHLHKISILCDGKPDCYSNPAMHDESFPYCGSRCNSTCNERGACLFDGTQGQCYCNAGYYGPHCELDDNNECSDKPCHWLAHCQNTYGSYSCTCFPGFHGDGHRCTDINECETGIARCPQYSTCVNLPGTYFCNCTEGFQPLGIPVERCADIDECAQDLHNCGANLKCQNEIGSFKCVEKCNVGYRLINDTCVDIDECIEKSSDCDKRAACLNTIGSFECSCENGFTGDGKHCTRSRLNFRFRTKSQNKTIISALNDCSQQEGICDRHAFCIGSLRICICQSGYYGDGLSCYDVNECTGNQNPCEGHSGSSRCVNIDGGYICCEDDLDDEHCIRDKGAFCSGGCGLHAICYNETCQCIQGFQGDPKIKCSDVNECENDKQCPGVGEWCVNLVVKGFRHTFSSGSVEQKATSGVVVIDKHISSSSTKQVGIACHYGCPSDSYCDNGICRCNDGFVGNTFDGCADINECDLGFCNYSDSLCLNLPGSYMCCTINSTLPNCNGLEVISYQAMRNRGLKNYTATFQLGNHILPFDGKILQNGNSRNTSASRTTVISTDIGTLKNSELWKKTEGFSFGKETNANFADIKYLSNTSPLDTSKSDRQGGNWKIETVDEWRNFSGHSLIIGHGHIGSQKWGVRSDKYEKIIDSEARGNQTSHEKNHSASAAGSVTRGSKKEIEDSDEGVEGSGEEMGAVTQSSFKENNNLQPNTSVETGMTSVVNSTKIFAEVLQIAEHTEKPEFAIVHSSKEPSHQVTIPNITFFKTITLTDAVLTPSTSQESELVSDQYSSTQIYASKFIPSESITQGSRNEYISERQTTTEASMIENTNWTDYFTHFEGITTSANASGTHETVSTTYNIEAELRKNITSEGSHITSTTAAETQTTSSSISKTTLLLSRAGKQEDTAQTVRAATFAATDAFITSPIKEPYSNGSTRHPNDYSLEKSSTVSQSNRQIGIETMAFENHSKSIQYIQTSGSTERIASFPGTSTSGLGETKQTEASFIEQLGKTTRMKSEIISPENLSQQTTKIEIFSSEMNFSTDKNSPKFVMAKASTPTAEDLTSSHYREASYKPESITPMDSIRFKNESGRSAERAISGSAEAEISITGSTDESKAAQESMSATKFSTSPTLMTSNIEVESLGEKRNELAGNTKDGFTMTVSHKLSISEFTTKSTPVASTTEYAADITEHRSVQTSVPLDASTVVDVSLSFAPPKEHKKEFIEVVSTSEPHINSINDSLRESKSNIINMKGATGQKVSSSDSDLTSKSTVFVKAAEIQAKNEFNSTSYTEAETEGSEYGMSINYTKALTSKVNEEIDTEVSFTKFGSKNLEGLVILPASSSKILIKLSTNDTSTVRSTESSKNTDSTISKVLPTESTNESAFTSSANATKISWSSSTAETNAIKSTSLLKSESIKNKKSEITSSNYLSSNQIPLTLAPDKKEYELGLEIIYEGRSAIKNTPKSLVDTKMIESSTEISIGKESSNIQNPTTVSEKPIQTISSSENHFISKYFTNGIKEQTSTVEFTVTEKGNTTESSTSYASSISKNTEFGINPTLTAEQTESSTQKFYDNNKSNVTAIVEKPSYGMAEKFTQSSMEPMQFSESTVHPSFPKLVTEVALTKYDMLLVPTNSTDLTKFIEESTKGFDERRSVSSSTEASTEIKTYTRTLGYKFPTVHPISSSTMTPNLETSVISKVKTSSSSPVITEDVKITSEPQKYLKGTFETTTNTFASYTPETLLKASTTETALMNRSIASQTFESSQDWLLKSSQSSLETTSVPSGTNTQSNTIKWTMIIEKEHTLESSTNASFVSETGTQLSSLSTDFRKVSTEAMKSTGSTANLEEPQTKKTSESPTDSNRTSTEVAAPSTLSSSLDKASTRIVEATTYSTESTLSSKSTAGSLIEMTKSNELFTSSKKFSTEVTKLSGLYVSSTEISQEKSELSIGSKKASKEISSGSIITSTREISQPFVSTISSEKASKEVTKLFKSTSEKTKADVAGSKLTTTNVNGSYLLSSALEKDKIKTNVSKSTRPNVDSEAEISRLSIPIVKEEELSTKVFERKKIQTSSELTTDSEEASTKVEQLTTESSTMFDNMQLVTNNEQESQKVLEKSKVDNSMKTTQQDTVSSRNETLPQTGSSISTLVTKKTKIMKVSISQENNTRLMSLKCRSKDDCGADAYCERRSGVCRCHPGFHGEPPIIPCIDIDECERHLDDCHSSSRCSNKIGGFMCFCETGYRMSKGHVCVDINECHERLGLPCGHHASCINLQGSYQCHCDTGYTGDGYTCIPSEKRHCTSEEAMKSECGQGQLCLVNMKGLVDCEICKKGFLKVGKGCQDINECIQADICHENAFCKNLIGSYSCHCQLGYKGDGFICSDIDECLNNPCHPQATCINYPGSYTCKCPDGWAGDGYHECINPSDTACLDKSSVCNHMNHTSCLSLNFGIVTTSICECSANYRFNSIKHTCEDIDECAENRHNCDPSNSICINTDGGYLCECIPGYEGTGGVCVDVNECERGIAGCSISARCQNYLGSVGCKCPPGFIGDGIKCSPIHSLKKVTASCSDQWKIICQSVNKTCHIDDEDVPQCGSCLAAIQGLGNCVDPLWNDCDMNAECIDVHPGRHFCKCKVGYIGDGRRCDGPNCHLDVSMCHSNAQCQLDGTCKCNEGYEGDGLDRTDDKYDEKGTTVFGGTNIVTSRYQSNTESGRIYYPGDVSKGVFGEDLTTSVSMSATKTHAITDHEGIFEGSGESDDSSEESQHTTAFSNRISYVTEITTSETTTLRESAERSKGIYSSSTWIHSDTISTPTYYGESEGVEQNVSSKKSFEDTLLVVEQSCTAMNQSICHELAICNESSGECICKSGYHGDGYAICIKDIEDCTLDSTVCDLRAVCDVSSHTCRCKLGYVGSGIVCAPDTFDCVLRPNLCSNFANCINRRCVCNPGYTGDGTECVTIEPSTVDCKQCNSNAKCFNGTCICDKGYLGNGAICIADPEDCVHYPGLCHYHAICNKDRRRCLCSRGYIGNGTECKRKTNLSCLNDPKICDQNAKCLITGLCQCNDGFQGDGYYCRSEGSLADISKERNDYLQCSAACAINEECVKGKCRCSVGYKRGPNAICMVTIDIDECAMGNHNCHALAACTNTLGSYACTCPEGYQGDGHVCAQRHHLHNMSVECELDGMTMVLKSNPDLYGGRIFIRGQTDNPFCSKKLDIFANNETEYHFKIQYDQCNVKLEKPDTVAVTVIIQRHPMFITQRADAYDVRCTYPIGMRKVVSHVGISEITTTKTIIETGNGPTCLLIVTNEENEPVDTATVGQPLKLSLAVEPNDTYAVLPRNCFAINLESSELYSLTDQAGCAIDTELFPEWTHQFSWLAIATFRTFKWPDSSMIRFQCDCSACIETCPKINCEKRREAMKFHRIKREKSREIAQENVDEDLEKHIVNGSKWMTYSTALHVNEEEELVRAQRDMKRWKYQGIKAMDEPVNLFSGNQICIQTIWIALSLLPLVLLFIIIGLLMINWSKQKKPFVSYWRKTSYSRTIVDHKPSYLQF</sequence>
<evidence type="ECO:0000256" key="3">
    <source>
        <dbReference type="ARBA" id="ARBA00022737"/>
    </source>
</evidence>
<evidence type="ECO:0000256" key="7">
    <source>
        <dbReference type="PROSITE-ProRule" id="PRU00076"/>
    </source>
</evidence>
<feature type="region of interest" description="Disordered" evidence="8">
    <location>
        <begin position="707"/>
        <end position="767"/>
    </location>
</feature>
<evidence type="ECO:0000256" key="5">
    <source>
        <dbReference type="ARBA" id="ARBA00023157"/>
    </source>
</evidence>
<keyword evidence="5 7" id="KW-1015">Disulfide bond</keyword>
<feature type="region of interest" description="Disordered" evidence="8">
    <location>
        <begin position="1880"/>
        <end position="1925"/>
    </location>
</feature>
<evidence type="ECO:0000256" key="1">
    <source>
        <dbReference type="ARBA" id="ARBA00022536"/>
    </source>
</evidence>